<dbReference type="OrthoDB" id="5563770at2"/>
<keyword evidence="3" id="KW-1185">Reference proteome</keyword>
<proteinExistence type="predicted"/>
<dbReference type="EMBL" id="UGNX01000001">
    <property type="protein sequence ID" value="STX36084.1"/>
    <property type="molecule type" value="Genomic_DNA"/>
</dbReference>
<sequence>MDHAKVDPDLLEKLPKAHYTLADKGYVRKFENRLYKNHVLPRKKNSKTGNTRHLAENVFVRLKHFRAIAIRYDKYASMLARACSYIWPPM</sequence>
<reference evidence="2 4" key="2">
    <citation type="submission" date="2018-06" db="EMBL/GenBank/DDBJ databases">
        <authorList>
            <consortium name="Pathogen Informatics"/>
            <person name="Doyle S."/>
        </authorList>
    </citation>
    <scope>NUCLEOTIDE SEQUENCE [LARGE SCALE GENOMIC DNA]</scope>
    <source>
        <strain evidence="2 4">NCTC12438</strain>
    </source>
</reference>
<evidence type="ECO:0000313" key="2">
    <source>
        <dbReference type="EMBL" id="STX36084.1"/>
    </source>
</evidence>
<gene>
    <name evidence="1" type="ORF">Lcin_1306</name>
    <name evidence="2" type="ORF">NCTC12438_02714</name>
</gene>
<name>A0A378IVP0_9GAMM</name>
<evidence type="ECO:0000313" key="3">
    <source>
        <dbReference type="Proteomes" id="UP000054854"/>
    </source>
</evidence>
<evidence type="ECO:0000313" key="1">
    <source>
        <dbReference type="EMBL" id="KTC88429.1"/>
    </source>
</evidence>
<evidence type="ECO:0000313" key="4">
    <source>
        <dbReference type="Proteomes" id="UP000255316"/>
    </source>
</evidence>
<organism evidence="2 4">
    <name type="scientific">Legionella cincinnatiensis</name>
    <dbReference type="NCBI Taxonomy" id="28085"/>
    <lineage>
        <taxon>Bacteria</taxon>
        <taxon>Pseudomonadati</taxon>
        <taxon>Pseudomonadota</taxon>
        <taxon>Gammaproteobacteria</taxon>
        <taxon>Legionellales</taxon>
        <taxon>Legionellaceae</taxon>
        <taxon>Legionella</taxon>
    </lineage>
</organism>
<dbReference type="EMBL" id="LNXX01000014">
    <property type="protein sequence ID" value="KTC88429.1"/>
    <property type="molecule type" value="Genomic_DNA"/>
</dbReference>
<dbReference type="Proteomes" id="UP000255316">
    <property type="component" value="Unassembled WGS sequence"/>
</dbReference>
<reference evidence="1 3" key="1">
    <citation type="submission" date="2015-11" db="EMBL/GenBank/DDBJ databases">
        <title>Genomic analysis of 38 Legionella species identifies large and diverse effector repertoires.</title>
        <authorList>
            <person name="Burstein D."/>
            <person name="Amaro F."/>
            <person name="Zusman T."/>
            <person name="Lifshitz Z."/>
            <person name="Cohen O."/>
            <person name="Gilbert J.A."/>
            <person name="Pupko T."/>
            <person name="Shuman H.A."/>
            <person name="Segal G."/>
        </authorList>
    </citation>
    <scope>NUCLEOTIDE SEQUENCE [LARGE SCALE GENOMIC DNA]</scope>
    <source>
        <strain evidence="1 3">CDC#72-OH-14</strain>
    </source>
</reference>
<dbReference type="AlphaFoldDB" id="A0A378IVP0"/>
<dbReference type="Proteomes" id="UP000054854">
    <property type="component" value="Unassembled WGS sequence"/>
</dbReference>
<protein>
    <submittedName>
        <fullName evidence="2">Transposase</fullName>
    </submittedName>
</protein>
<dbReference type="STRING" id="28085.Lcin_1306"/>
<accession>A0A378IVP0</accession>